<dbReference type="InterPro" id="IPR024344">
    <property type="entry name" value="MDMPI_metal-binding"/>
</dbReference>
<evidence type="ECO:0000313" key="2">
    <source>
        <dbReference type="EMBL" id="GAA5027996.1"/>
    </source>
</evidence>
<dbReference type="NCBIfam" id="TIGR03086">
    <property type="entry name" value="TIGR03086 family metal-binding protein"/>
    <property type="match status" value="1"/>
</dbReference>
<protein>
    <submittedName>
        <fullName evidence="2">TIGR03086 family metal-binding protein</fullName>
    </submittedName>
</protein>
<accession>A0ABP9JCS0</accession>
<sequence length="196" mass="20516">MNDVPTRIPTALQTTGAIVAAVPSDGWNQPTPCAEWTVREVTNHLVGGICLYTDELNGVAARAEHESDWLGADAVAAFQAAATDDVAAWARRDALTGTLTLGLGTLPAPLAAVIHLTEILVHGLDLAVAIDREDLADQNACAALLDTMEQMGGVDAYRVPGVFGPAVTISGHQPAHRRLLAYLGRTVTQPQSAHVG</sequence>
<organism evidence="2 3">
    <name type="scientific">Terrabacter aeriphilus</name>
    <dbReference type="NCBI Taxonomy" id="515662"/>
    <lineage>
        <taxon>Bacteria</taxon>
        <taxon>Bacillati</taxon>
        <taxon>Actinomycetota</taxon>
        <taxon>Actinomycetes</taxon>
        <taxon>Micrococcales</taxon>
        <taxon>Intrasporangiaceae</taxon>
        <taxon>Terrabacter</taxon>
    </lineage>
</organism>
<feature type="domain" description="Mycothiol-dependent maleylpyruvate isomerase metal-binding" evidence="1">
    <location>
        <begin position="13"/>
        <end position="127"/>
    </location>
</feature>
<dbReference type="NCBIfam" id="TIGR03083">
    <property type="entry name" value="maleylpyruvate isomerase family mycothiol-dependent enzyme"/>
    <property type="match status" value="1"/>
</dbReference>
<dbReference type="SUPFAM" id="SSF109854">
    <property type="entry name" value="DinB/YfiT-like putative metalloenzymes"/>
    <property type="match status" value="1"/>
</dbReference>
<dbReference type="InterPro" id="IPR017520">
    <property type="entry name" value="CHP03086"/>
</dbReference>
<name>A0ABP9JCS0_9MICO</name>
<dbReference type="Pfam" id="PF11716">
    <property type="entry name" value="MDMPI_N"/>
    <property type="match status" value="1"/>
</dbReference>
<evidence type="ECO:0000259" key="1">
    <source>
        <dbReference type="Pfam" id="PF11716"/>
    </source>
</evidence>
<dbReference type="InterPro" id="IPR017517">
    <property type="entry name" value="Maleyloyr_isom"/>
</dbReference>
<comment type="caution">
    <text evidence="2">The sequence shown here is derived from an EMBL/GenBank/DDBJ whole genome shotgun (WGS) entry which is preliminary data.</text>
</comment>
<keyword evidence="3" id="KW-1185">Reference proteome</keyword>
<dbReference type="EMBL" id="BAABIW010000015">
    <property type="protein sequence ID" value="GAA5027996.1"/>
    <property type="molecule type" value="Genomic_DNA"/>
</dbReference>
<gene>
    <name evidence="2" type="ORF">GCM10023258_23170</name>
</gene>
<dbReference type="RefSeq" id="WP_345507636.1">
    <property type="nucleotide sequence ID" value="NZ_BAABIW010000015.1"/>
</dbReference>
<dbReference type="InterPro" id="IPR034660">
    <property type="entry name" value="DinB/YfiT-like"/>
</dbReference>
<proteinExistence type="predicted"/>
<evidence type="ECO:0000313" key="3">
    <source>
        <dbReference type="Proteomes" id="UP001500427"/>
    </source>
</evidence>
<dbReference type="Proteomes" id="UP001500427">
    <property type="component" value="Unassembled WGS sequence"/>
</dbReference>
<dbReference type="Gene3D" id="1.20.120.450">
    <property type="entry name" value="dinb family like domain"/>
    <property type="match status" value="1"/>
</dbReference>
<reference evidence="3" key="1">
    <citation type="journal article" date="2019" name="Int. J. Syst. Evol. Microbiol.">
        <title>The Global Catalogue of Microorganisms (GCM) 10K type strain sequencing project: providing services to taxonomists for standard genome sequencing and annotation.</title>
        <authorList>
            <consortium name="The Broad Institute Genomics Platform"/>
            <consortium name="The Broad Institute Genome Sequencing Center for Infectious Disease"/>
            <person name="Wu L."/>
            <person name="Ma J."/>
        </authorList>
    </citation>
    <scope>NUCLEOTIDE SEQUENCE [LARGE SCALE GENOMIC DNA]</scope>
    <source>
        <strain evidence="3">JCM 17687</strain>
    </source>
</reference>